<dbReference type="InterPro" id="IPR000612">
    <property type="entry name" value="PMP3"/>
</dbReference>
<feature type="transmembrane region" description="Helical" evidence="7">
    <location>
        <begin position="34"/>
        <end position="53"/>
    </location>
</feature>
<sequence length="151" mass="16199">MCGSDIFLICLAVLFPPVGVWVKRGICSADSLINLALCCLGYFPGLLHAWYIIYTYPDAWDYEPVDREAEGTVTYYYHQQQQGPQNYGTVGSSAQGQRSEGSQGQQSGPVNKGNSSAEGQRDGGEGSAGQTAPPPSYADVIKGDHKVQSSD</sequence>
<feature type="compositionally biased region" description="Low complexity" evidence="6">
    <location>
        <begin position="91"/>
        <end position="108"/>
    </location>
</feature>
<organism evidence="8 9">
    <name type="scientific">Patellaria atrata CBS 101060</name>
    <dbReference type="NCBI Taxonomy" id="1346257"/>
    <lineage>
        <taxon>Eukaryota</taxon>
        <taxon>Fungi</taxon>
        <taxon>Dikarya</taxon>
        <taxon>Ascomycota</taxon>
        <taxon>Pezizomycotina</taxon>
        <taxon>Dothideomycetes</taxon>
        <taxon>Dothideomycetes incertae sedis</taxon>
        <taxon>Patellariales</taxon>
        <taxon>Patellariaceae</taxon>
        <taxon>Patellaria</taxon>
    </lineage>
</organism>
<accession>A0A9P4SBW7</accession>
<dbReference type="Proteomes" id="UP000799429">
    <property type="component" value="Unassembled WGS sequence"/>
</dbReference>
<evidence type="ECO:0000256" key="2">
    <source>
        <dbReference type="ARBA" id="ARBA00009530"/>
    </source>
</evidence>
<dbReference type="OrthoDB" id="2802411at2759"/>
<dbReference type="PANTHER" id="PTHR21659">
    <property type="entry name" value="HYDROPHOBIC PROTEIN RCI2 LOW TEMPERATURE AND SALT RESPONSIVE PROTEIN LTI6 -RELATED"/>
    <property type="match status" value="1"/>
</dbReference>
<proteinExistence type="inferred from homology"/>
<keyword evidence="9" id="KW-1185">Reference proteome</keyword>
<feature type="transmembrane region" description="Helical" evidence="7">
    <location>
        <begin position="6"/>
        <end position="22"/>
    </location>
</feature>
<evidence type="ECO:0000313" key="8">
    <source>
        <dbReference type="EMBL" id="KAF2838803.1"/>
    </source>
</evidence>
<dbReference type="AlphaFoldDB" id="A0A9P4SBW7"/>
<evidence type="ECO:0000256" key="5">
    <source>
        <dbReference type="ARBA" id="ARBA00023136"/>
    </source>
</evidence>
<feature type="region of interest" description="Disordered" evidence="6">
    <location>
        <begin position="84"/>
        <end position="151"/>
    </location>
</feature>
<comment type="caution">
    <text evidence="8">The sequence shown here is derived from an EMBL/GenBank/DDBJ whole genome shotgun (WGS) entry which is preliminary data.</text>
</comment>
<feature type="compositionally biased region" description="Basic and acidic residues" evidence="6">
    <location>
        <begin position="141"/>
        <end position="151"/>
    </location>
</feature>
<keyword evidence="4 7" id="KW-1133">Transmembrane helix</keyword>
<evidence type="ECO:0000256" key="7">
    <source>
        <dbReference type="SAM" id="Phobius"/>
    </source>
</evidence>
<name>A0A9P4SBW7_9PEZI</name>
<dbReference type="EMBL" id="MU006096">
    <property type="protein sequence ID" value="KAF2838803.1"/>
    <property type="molecule type" value="Genomic_DNA"/>
</dbReference>
<evidence type="ECO:0000313" key="9">
    <source>
        <dbReference type="Proteomes" id="UP000799429"/>
    </source>
</evidence>
<dbReference type="PANTHER" id="PTHR21659:SF57">
    <property type="entry name" value="PLASMA MEMBRANE PROTEOLIPID 31"/>
    <property type="match status" value="1"/>
</dbReference>
<dbReference type="Pfam" id="PF01679">
    <property type="entry name" value="Pmp3"/>
    <property type="match status" value="1"/>
</dbReference>
<evidence type="ECO:0000256" key="4">
    <source>
        <dbReference type="ARBA" id="ARBA00022989"/>
    </source>
</evidence>
<keyword evidence="3 7" id="KW-0812">Transmembrane</keyword>
<reference evidence="8" key="1">
    <citation type="journal article" date="2020" name="Stud. Mycol.">
        <title>101 Dothideomycetes genomes: a test case for predicting lifestyles and emergence of pathogens.</title>
        <authorList>
            <person name="Haridas S."/>
            <person name="Albert R."/>
            <person name="Binder M."/>
            <person name="Bloem J."/>
            <person name="Labutti K."/>
            <person name="Salamov A."/>
            <person name="Andreopoulos B."/>
            <person name="Baker S."/>
            <person name="Barry K."/>
            <person name="Bills G."/>
            <person name="Bluhm B."/>
            <person name="Cannon C."/>
            <person name="Castanera R."/>
            <person name="Culley D."/>
            <person name="Daum C."/>
            <person name="Ezra D."/>
            <person name="Gonzalez J."/>
            <person name="Henrissat B."/>
            <person name="Kuo A."/>
            <person name="Liang C."/>
            <person name="Lipzen A."/>
            <person name="Lutzoni F."/>
            <person name="Magnuson J."/>
            <person name="Mondo S."/>
            <person name="Nolan M."/>
            <person name="Ohm R."/>
            <person name="Pangilinan J."/>
            <person name="Park H.-J."/>
            <person name="Ramirez L."/>
            <person name="Alfaro M."/>
            <person name="Sun H."/>
            <person name="Tritt A."/>
            <person name="Yoshinaga Y."/>
            <person name="Zwiers L.-H."/>
            <person name="Turgeon B."/>
            <person name="Goodwin S."/>
            <person name="Spatafora J."/>
            <person name="Crous P."/>
            <person name="Grigoriev I."/>
        </authorList>
    </citation>
    <scope>NUCLEOTIDE SEQUENCE</scope>
    <source>
        <strain evidence="8">CBS 101060</strain>
    </source>
</reference>
<keyword evidence="5 7" id="KW-0472">Membrane</keyword>
<dbReference type="GO" id="GO:0016020">
    <property type="term" value="C:membrane"/>
    <property type="evidence" value="ECO:0007669"/>
    <property type="project" value="UniProtKB-SubCell"/>
</dbReference>
<comment type="similarity">
    <text evidence="2">Belongs to the UPF0057 (PMP3) family.</text>
</comment>
<evidence type="ECO:0000256" key="6">
    <source>
        <dbReference type="SAM" id="MobiDB-lite"/>
    </source>
</evidence>
<evidence type="ECO:0000256" key="1">
    <source>
        <dbReference type="ARBA" id="ARBA00004370"/>
    </source>
</evidence>
<evidence type="ECO:0000256" key="3">
    <source>
        <dbReference type="ARBA" id="ARBA00022692"/>
    </source>
</evidence>
<comment type="subcellular location">
    <subcellularLocation>
        <location evidence="1">Membrane</location>
    </subcellularLocation>
</comment>
<protein>
    <submittedName>
        <fullName evidence="8">UPF0057-domain-containing protein</fullName>
    </submittedName>
</protein>
<gene>
    <name evidence="8" type="ORF">M501DRAFT_934809</name>
</gene>